<accession>A0A0M7ARC2</accession>
<dbReference type="PROSITE" id="PS51186">
    <property type="entry name" value="GNAT"/>
    <property type="match status" value="1"/>
</dbReference>
<gene>
    <name evidence="2" type="ORF">LAX5112_04479</name>
</gene>
<protein>
    <submittedName>
        <fullName evidence="2">Acetyltransferase (GNAT) family protein</fullName>
    </submittedName>
</protein>
<keyword evidence="2" id="KW-0808">Transferase</keyword>
<dbReference type="AlphaFoldDB" id="A0A0M7ARC2"/>
<proteinExistence type="predicted"/>
<dbReference type="EMBL" id="CXWD01000024">
    <property type="protein sequence ID" value="CTQ76134.1"/>
    <property type="molecule type" value="Genomic_DNA"/>
</dbReference>
<keyword evidence="3" id="KW-1185">Reference proteome</keyword>
<dbReference type="GO" id="GO:0016747">
    <property type="term" value="F:acyltransferase activity, transferring groups other than amino-acyl groups"/>
    <property type="evidence" value="ECO:0007669"/>
    <property type="project" value="InterPro"/>
</dbReference>
<dbReference type="PANTHER" id="PTHR43792">
    <property type="entry name" value="GNAT FAMILY, PUTATIVE (AFU_ORTHOLOGUE AFUA_3G00765)-RELATED-RELATED"/>
    <property type="match status" value="1"/>
</dbReference>
<feature type="domain" description="N-acetyltransferase" evidence="1">
    <location>
        <begin position="15"/>
        <end position="166"/>
    </location>
</feature>
<evidence type="ECO:0000259" key="1">
    <source>
        <dbReference type="PROSITE" id="PS51186"/>
    </source>
</evidence>
<dbReference type="PANTHER" id="PTHR43792:SF1">
    <property type="entry name" value="N-ACETYLTRANSFERASE DOMAIN-CONTAINING PROTEIN"/>
    <property type="match status" value="1"/>
</dbReference>
<evidence type="ECO:0000313" key="3">
    <source>
        <dbReference type="Proteomes" id="UP000053235"/>
    </source>
</evidence>
<dbReference type="Pfam" id="PF13302">
    <property type="entry name" value="Acetyltransf_3"/>
    <property type="match status" value="1"/>
</dbReference>
<sequence>MSGNVETDRLLLTRPKISEVPELYGFLGDPRAMQFTQINKDLASCRRRIAVHEWRRRRDGFAPWTVRAKRQPEIIGWGGLYDDPFDPGWGPELAFFFHPRAWGQGYGAELSLAALDVADTKVGLPLVSAFAHPNNEASQKLLQKVGFQPERHVESMNRILYRRQRRHQSEAG</sequence>
<dbReference type="SUPFAM" id="SSF55729">
    <property type="entry name" value="Acyl-CoA N-acyltransferases (Nat)"/>
    <property type="match status" value="1"/>
</dbReference>
<dbReference type="STRING" id="388408.LAX5112_04479"/>
<dbReference type="Proteomes" id="UP000053235">
    <property type="component" value="Unassembled WGS sequence"/>
</dbReference>
<dbReference type="RefSeq" id="WP_055673676.1">
    <property type="nucleotide sequence ID" value="NZ_CXWD01000024.1"/>
</dbReference>
<dbReference type="Gene3D" id="3.40.630.30">
    <property type="match status" value="1"/>
</dbReference>
<dbReference type="InterPro" id="IPR051531">
    <property type="entry name" value="N-acetyltransferase"/>
</dbReference>
<dbReference type="InterPro" id="IPR016181">
    <property type="entry name" value="Acyl_CoA_acyltransferase"/>
</dbReference>
<organism evidence="2 3">
    <name type="scientific">Roseibium alexandrii</name>
    <dbReference type="NCBI Taxonomy" id="388408"/>
    <lineage>
        <taxon>Bacteria</taxon>
        <taxon>Pseudomonadati</taxon>
        <taxon>Pseudomonadota</taxon>
        <taxon>Alphaproteobacteria</taxon>
        <taxon>Hyphomicrobiales</taxon>
        <taxon>Stappiaceae</taxon>
        <taxon>Roseibium</taxon>
    </lineage>
</organism>
<name>A0A0M7ARC2_9HYPH</name>
<reference evidence="3" key="1">
    <citation type="submission" date="2015-07" db="EMBL/GenBank/DDBJ databases">
        <authorList>
            <person name="Rodrigo-Torres Lidia"/>
            <person name="Arahal R.David."/>
        </authorList>
    </citation>
    <scope>NUCLEOTIDE SEQUENCE [LARGE SCALE GENOMIC DNA]</scope>
    <source>
        <strain evidence="3">CECT 5112</strain>
    </source>
</reference>
<dbReference type="CDD" id="cd04301">
    <property type="entry name" value="NAT_SF"/>
    <property type="match status" value="1"/>
</dbReference>
<dbReference type="InterPro" id="IPR000182">
    <property type="entry name" value="GNAT_dom"/>
</dbReference>
<evidence type="ECO:0000313" key="2">
    <source>
        <dbReference type="EMBL" id="CTQ76134.1"/>
    </source>
</evidence>